<feature type="transmembrane region" description="Helical" evidence="1">
    <location>
        <begin position="48"/>
        <end position="68"/>
    </location>
</feature>
<keyword evidence="1" id="KW-0812">Transmembrane</keyword>
<dbReference type="Pfam" id="PF02517">
    <property type="entry name" value="Rce1-like"/>
    <property type="match status" value="1"/>
</dbReference>
<feature type="transmembrane region" description="Helical" evidence="1">
    <location>
        <begin position="256"/>
        <end position="277"/>
    </location>
</feature>
<sequence length="293" mass="31835">MKYIWPAALFFLLTIPVVLSLHNPHVLAHIFHTSLSGGSQALIELMDFVFTEILMFLAVLTVTIIFAVCDRKNAAFCGLPLNKTGSLRFLYGCALSAVGMLLLGGFEYAFGGFHITGLVWPATTTLLITVVSACWLLLVAMTEELWFRGYPLQKLECGMGWWGAAITTSLVFALCHLHNQGENIVEIVLIFLSGMLLCGLRRLSGSLWLGIGAHATADLAGIILGMPGHDLTHSPMQIVYLSTSGSPLVTGGENGVMFSLPGIASQFLMMLVPILLFKPYRQRTKTTVLSTSL</sequence>
<dbReference type="InterPro" id="IPR003675">
    <property type="entry name" value="Rce1/LyrA-like_dom"/>
</dbReference>
<keyword evidence="1" id="KW-0472">Membrane</keyword>
<feature type="transmembrane region" description="Helical" evidence="1">
    <location>
        <begin position="118"/>
        <end position="138"/>
    </location>
</feature>
<feature type="transmembrane region" description="Helical" evidence="1">
    <location>
        <begin position="207"/>
        <end position="226"/>
    </location>
</feature>
<dbReference type="PATRIC" id="fig|104102.7.peg.808"/>
<dbReference type="EMBL" id="JOKM01000021">
    <property type="protein sequence ID" value="KGB25136.1"/>
    <property type="molecule type" value="Genomic_DNA"/>
</dbReference>
<feature type="transmembrane region" description="Helical" evidence="1">
    <location>
        <begin position="183"/>
        <end position="200"/>
    </location>
</feature>
<keyword evidence="4" id="KW-1185">Reference proteome</keyword>
<dbReference type="PANTHER" id="PTHR39430:SF1">
    <property type="entry name" value="PROTEASE"/>
    <property type="match status" value="1"/>
</dbReference>
<feature type="transmembrane region" description="Helical" evidence="1">
    <location>
        <begin position="89"/>
        <end position="106"/>
    </location>
</feature>
<dbReference type="GO" id="GO:0080120">
    <property type="term" value="P:CAAX-box protein maturation"/>
    <property type="evidence" value="ECO:0007669"/>
    <property type="project" value="UniProtKB-ARBA"/>
</dbReference>
<evidence type="ECO:0000259" key="2">
    <source>
        <dbReference type="Pfam" id="PF02517"/>
    </source>
</evidence>
<dbReference type="RefSeq" id="WP_035378319.1">
    <property type="nucleotide sequence ID" value="NZ_JACAOJ010000002.1"/>
</dbReference>
<dbReference type="PANTHER" id="PTHR39430">
    <property type="entry name" value="MEMBRANE-ASSOCIATED PROTEASE-RELATED"/>
    <property type="match status" value="1"/>
</dbReference>
<dbReference type="STRING" id="104102.AtDm6_0817"/>
<organism evidence="3 4">
    <name type="scientific">Acetobacter tropicalis</name>
    <dbReference type="NCBI Taxonomy" id="104102"/>
    <lineage>
        <taxon>Bacteria</taxon>
        <taxon>Pseudomonadati</taxon>
        <taxon>Pseudomonadota</taxon>
        <taxon>Alphaproteobacteria</taxon>
        <taxon>Acetobacterales</taxon>
        <taxon>Acetobacteraceae</taxon>
        <taxon>Acetobacter</taxon>
    </lineage>
</organism>
<gene>
    <name evidence="3" type="ORF">AtDm6_0817</name>
</gene>
<dbReference type="GeneID" id="89477734"/>
<comment type="caution">
    <text evidence="3">The sequence shown here is derived from an EMBL/GenBank/DDBJ whole genome shotgun (WGS) entry which is preliminary data.</text>
</comment>
<proteinExistence type="predicted"/>
<protein>
    <submittedName>
        <fullName evidence="3">Abortive infection protein</fullName>
    </submittedName>
</protein>
<feature type="transmembrane region" description="Helical" evidence="1">
    <location>
        <begin position="159"/>
        <end position="177"/>
    </location>
</feature>
<evidence type="ECO:0000313" key="4">
    <source>
        <dbReference type="Proteomes" id="UP000029448"/>
    </source>
</evidence>
<dbReference type="Proteomes" id="UP000029448">
    <property type="component" value="Unassembled WGS sequence"/>
</dbReference>
<name>A0A094ZSJ8_9PROT</name>
<feature type="domain" description="CAAX prenyl protease 2/Lysostaphin resistance protein A-like" evidence="2">
    <location>
        <begin position="129"/>
        <end position="219"/>
    </location>
</feature>
<accession>A0A094ZSJ8</accession>
<evidence type="ECO:0000256" key="1">
    <source>
        <dbReference type="SAM" id="Phobius"/>
    </source>
</evidence>
<evidence type="ECO:0000313" key="3">
    <source>
        <dbReference type="EMBL" id="KGB25136.1"/>
    </source>
</evidence>
<dbReference type="GO" id="GO:0004175">
    <property type="term" value="F:endopeptidase activity"/>
    <property type="evidence" value="ECO:0007669"/>
    <property type="project" value="UniProtKB-ARBA"/>
</dbReference>
<dbReference type="AlphaFoldDB" id="A0A094ZSJ8"/>
<reference evidence="3 4" key="1">
    <citation type="submission" date="2014-06" db="EMBL/GenBank/DDBJ databases">
        <title>Functional and comparative genomic analyses of the Drosophila gut microbiota identify candidate symbiosis factors.</title>
        <authorList>
            <person name="Newell P.D."/>
            <person name="Chaston J.M."/>
            <person name="Douglas A.E."/>
        </authorList>
    </citation>
    <scope>NUCLEOTIDE SEQUENCE [LARGE SCALE GENOMIC DNA]</scope>
    <source>
        <strain evidence="3 4">DmCS_006</strain>
    </source>
</reference>
<keyword evidence="1" id="KW-1133">Transmembrane helix</keyword>